<reference evidence="4" key="1">
    <citation type="submission" date="2019-03" db="EMBL/GenBank/DDBJ databases">
        <title>Weissella sp. 26KH-42 Genome sequencing.</title>
        <authorList>
            <person name="Heo J."/>
            <person name="Kim S.-J."/>
            <person name="Kim J.-S."/>
            <person name="Hong S.-B."/>
            <person name="Kwon S.-W."/>
        </authorList>
    </citation>
    <scope>NUCLEOTIDE SEQUENCE [LARGE SCALE GENOMIC DNA]</scope>
    <source>
        <strain evidence="4">26KH-42</strain>
    </source>
</reference>
<name>A0A4P6YUF7_9LACO</name>
<keyword evidence="2" id="KW-0472">Membrane</keyword>
<gene>
    <name evidence="3" type="ORF">EQG49_07985</name>
</gene>
<protein>
    <submittedName>
        <fullName evidence="3">DUF1129 domain-containing protein</fullName>
    </submittedName>
</protein>
<dbReference type="AlphaFoldDB" id="A0A4P6YUF7"/>
<evidence type="ECO:0000256" key="1">
    <source>
        <dbReference type="SAM" id="MobiDB-lite"/>
    </source>
</evidence>
<keyword evidence="2" id="KW-1133">Transmembrane helix</keyword>
<organism evidence="3 4">
    <name type="scientific">Periweissella cryptocerci</name>
    <dbReference type="NCBI Taxonomy" id="2506420"/>
    <lineage>
        <taxon>Bacteria</taxon>
        <taxon>Bacillati</taxon>
        <taxon>Bacillota</taxon>
        <taxon>Bacilli</taxon>
        <taxon>Lactobacillales</taxon>
        <taxon>Lactobacillaceae</taxon>
        <taxon>Periweissella</taxon>
    </lineage>
</organism>
<dbReference type="KEGG" id="wei:EQG49_07985"/>
<feature type="transmembrane region" description="Helical" evidence="2">
    <location>
        <begin position="145"/>
        <end position="169"/>
    </location>
</feature>
<feature type="transmembrane region" description="Helical" evidence="2">
    <location>
        <begin position="121"/>
        <end position="139"/>
    </location>
</feature>
<dbReference type="EMBL" id="CP037940">
    <property type="protein sequence ID" value="QBO36408.1"/>
    <property type="molecule type" value="Genomic_DNA"/>
</dbReference>
<dbReference type="Pfam" id="PF06570">
    <property type="entry name" value="DUF1129"/>
    <property type="match status" value="1"/>
</dbReference>
<dbReference type="Proteomes" id="UP000292886">
    <property type="component" value="Chromosome"/>
</dbReference>
<evidence type="ECO:0000313" key="3">
    <source>
        <dbReference type="EMBL" id="QBO36408.1"/>
    </source>
</evidence>
<feature type="transmembrane region" description="Helical" evidence="2">
    <location>
        <begin position="181"/>
        <end position="201"/>
    </location>
</feature>
<keyword evidence="2" id="KW-0812">Transmembrane</keyword>
<keyword evidence="4" id="KW-1185">Reference proteome</keyword>
<feature type="region of interest" description="Disordered" evidence="1">
    <location>
        <begin position="1"/>
        <end position="28"/>
    </location>
</feature>
<dbReference type="RefSeq" id="WP_133363485.1">
    <property type="nucleotide sequence ID" value="NZ_CP037940.1"/>
</dbReference>
<evidence type="ECO:0000256" key="2">
    <source>
        <dbReference type="SAM" id="Phobius"/>
    </source>
</evidence>
<feature type="transmembrane region" description="Helical" evidence="2">
    <location>
        <begin position="213"/>
        <end position="232"/>
    </location>
</feature>
<sequence>MTEEENKQPRNANVVQEHHGDVSETTGKNISGFGNLGLTKRNEDFMFQLNKHLDASGMVGGDKRVALEEVVEELKAGQKAGKTAKQLYGTASEKAASINQPKRQGLSGNNKGFWPNAIDTALMFFAMFSLVFGISMMTAKGNTGATYGIVGLLLTAISGGLIFAYIQGILAPANPDNRKPIWFRIVITILAVLIWMAFYGVSFTVIPKALNPGLPGFVYIILAVIAFVGFILERRVTGISGGMFGGPSNNVKK</sequence>
<proteinExistence type="predicted"/>
<evidence type="ECO:0000313" key="4">
    <source>
        <dbReference type="Proteomes" id="UP000292886"/>
    </source>
</evidence>
<dbReference type="InterPro" id="IPR009214">
    <property type="entry name" value="DUF1129"/>
</dbReference>
<dbReference type="OrthoDB" id="2143285at2"/>
<accession>A0A4P6YUF7</accession>